<gene>
    <name evidence="1" type="ORF">SDC9_99198</name>
</gene>
<sequence length="60" mass="6881">MEGGEKMQRLRITIDFNKNREDDLKLYETLLKYSSPGAHIKDVLKGLSPLPNMTNDTSKE</sequence>
<name>A0A645AGY0_9ZZZZ</name>
<comment type="caution">
    <text evidence="1">The sequence shown here is derived from an EMBL/GenBank/DDBJ whole genome shotgun (WGS) entry which is preliminary data.</text>
</comment>
<reference evidence="1" key="1">
    <citation type="submission" date="2019-08" db="EMBL/GenBank/DDBJ databases">
        <authorList>
            <person name="Kucharzyk K."/>
            <person name="Murdoch R.W."/>
            <person name="Higgins S."/>
            <person name="Loffler F."/>
        </authorList>
    </citation>
    <scope>NUCLEOTIDE SEQUENCE</scope>
</reference>
<protein>
    <submittedName>
        <fullName evidence="1">Uncharacterized protein</fullName>
    </submittedName>
</protein>
<dbReference type="AlphaFoldDB" id="A0A645AGY0"/>
<organism evidence="1">
    <name type="scientific">bioreactor metagenome</name>
    <dbReference type="NCBI Taxonomy" id="1076179"/>
    <lineage>
        <taxon>unclassified sequences</taxon>
        <taxon>metagenomes</taxon>
        <taxon>ecological metagenomes</taxon>
    </lineage>
</organism>
<evidence type="ECO:0000313" key="1">
    <source>
        <dbReference type="EMBL" id="MPM52439.1"/>
    </source>
</evidence>
<accession>A0A645AGY0</accession>
<proteinExistence type="predicted"/>
<dbReference type="EMBL" id="VSSQ01013862">
    <property type="protein sequence ID" value="MPM52439.1"/>
    <property type="molecule type" value="Genomic_DNA"/>
</dbReference>